<evidence type="ECO:0000256" key="1">
    <source>
        <dbReference type="ARBA" id="ARBA00004141"/>
    </source>
</evidence>
<gene>
    <name evidence="16" type="primary">pgsA</name>
    <name evidence="16" type="ORF">RBB84_05660</name>
</gene>
<evidence type="ECO:0000256" key="7">
    <source>
        <dbReference type="ARBA" id="ARBA00022989"/>
    </source>
</evidence>
<keyword evidence="8" id="KW-0443">Lipid metabolism</keyword>
<feature type="region of interest" description="Disordered" evidence="14">
    <location>
        <begin position="1"/>
        <end position="24"/>
    </location>
</feature>
<name>A0AAU7V160_9NOCA</name>
<dbReference type="InterPro" id="IPR048254">
    <property type="entry name" value="CDP_ALCOHOL_P_TRANSF_CS"/>
</dbReference>
<dbReference type="PANTHER" id="PTHR14269">
    <property type="entry name" value="CDP-DIACYLGLYCEROL--GLYCEROL-3-PHOSPHATE 3-PHOSPHATIDYLTRANSFERASE-RELATED"/>
    <property type="match status" value="1"/>
</dbReference>
<feature type="transmembrane region" description="Helical" evidence="15">
    <location>
        <begin position="34"/>
        <end position="54"/>
    </location>
</feature>
<dbReference type="InterPro" id="IPR050324">
    <property type="entry name" value="CDP-alcohol_PTase-I"/>
</dbReference>
<protein>
    <recommendedName>
        <fullName evidence="12">CDP-diacylglycerol--glycerol-3-phosphate 3-phosphatidyltransferase</fullName>
        <ecNumber evidence="12">2.7.8.5</ecNumber>
    </recommendedName>
</protein>
<keyword evidence="9 15" id="KW-0472">Membrane</keyword>
<keyword evidence="10" id="KW-0594">Phospholipid biosynthesis</keyword>
<dbReference type="Gene3D" id="1.20.120.1760">
    <property type="match status" value="1"/>
</dbReference>
<dbReference type="AlphaFoldDB" id="A0AAU7V160"/>
<evidence type="ECO:0000256" key="6">
    <source>
        <dbReference type="ARBA" id="ARBA00022692"/>
    </source>
</evidence>
<dbReference type="PANTHER" id="PTHR14269:SF52">
    <property type="entry name" value="PHOSPHATIDYLGLYCEROPHOSPHATE SYNTHASE-RELATED"/>
    <property type="match status" value="1"/>
</dbReference>
<evidence type="ECO:0000256" key="4">
    <source>
        <dbReference type="ARBA" id="ARBA00022516"/>
    </source>
</evidence>
<evidence type="ECO:0000256" key="5">
    <source>
        <dbReference type="ARBA" id="ARBA00022679"/>
    </source>
</evidence>
<dbReference type="EC" id="2.7.8.5" evidence="12"/>
<evidence type="ECO:0000256" key="13">
    <source>
        <dbReference type="RuleBase" id="RU003750"/>
    </source>
</evidence>
<dbReference type="RefSeq" id="WP_064256240.1">
    <property type="nucleotide sequence ID" value="NZ_CP132970.1"/>
</dbReference>
<evidence type="ECO:0000256" key="15">
    <source>
        <dbReference type="SAM" id="Phobius"/>
    </source>
</evidence>
<sequence length="269" mass="27532">MSTPRQHVTASGGSGAAPGPHAGSPHDPVPLWNIANILTVGRIALVPVFLVLLFVGDGHDIGWRLAATGVFAIAAITDRIDGQLARKHGLVTDFGKLADPIADKALIGAALVGLSMLGDLSWWVTGIIAARELGITALRFAVLRHAVIPASRGGKLKTLVQTLAIGVYLLPLPESVAPVAIGLMILAVALTVVTGLDYVVQAIRLRTGVRRSESETARAEDVPRVDVLGVDVAGVDVAGVDVAGEGAAGEGAAAQDTPGDGRTVGEDAR</sequence>
<feature type="region of interest" description="Disordered" evidence="14">
    <location>
        <begin position="248"/>
        <end position="269"/>
    </location>
</feature>
<proteinExistence type="inferred from homology"/>
<dbReference type="InterPro" id="IPR004570">
    <property type="entry name" value="Phosphatidylglycerol_P_synth"/>
</dbReference>
<dbReference type="InterPro" id="IPR043130">
    <property type="entry name" value="CDP-OH_PTrfase_TM_dom"/>
</dbReference>
<dbReference type="PROSITE" id="PS00379">
    <property type="entry name" value="CDP_ALCOHOL_P_TRANSF"/>
    <property type="match status" value="1"/>
</dbReference>
<dbReference type="NCBIfam" id="TIGR00560">
    <property type="entry name" value="pgsA"/>
    <property type="match status" value="1"/>
</dbReference>
<feature type="transmembrane region" description="Helical" evidence="15">
    <location>
        <begin position="176"/>
        <end position="200"/>
    </location>
</feature>
<dbReference type="EMBL" id="CP132970">
    <property type="protein sequence ID" value="XBW05426.1"/>
    <property type="molecule type" value="Genomic_DNA"/>
</dbReference>
<comment type="pathway">
    <text evidence="2">Lipid metabolism; phospholipid metabolism.</text>
</comment>
<dbReference type="Pfam" id="PF01066">
    <property type="entry name" value="CDP-OH_P_transf"/>
    <property type="match status" value="1"/>
</dbReference>
<evidence type="ECO:0000256" key="12">
    <source>
        <dbReference type="NCBIfam" id="TIGR00560"/>
    </source>
</evidence>
<evidence type="ECO:0000256" key="3">
    <source>
        <dbReference type="ARBA" id="ARBA00010441"/>
    </source>
</evidence>
<dbReference type="KEGG" id="rhox:RBB84_05660"/>
<dbReference type="GO" id="GO:0008444">
    <property type="term" value="F:CDP-diacylglycerol-glycerol-3-phosphate 3-phosphatidyltransferase activity"/>
    <property type="evidence" value="ECO:0007669"/>
    <property type="project" value="UniProtKB-UniRule"/>
</dbReference>
<evidence type="ECO:0000313" key="16">
    <source>
        <dbReference type="EMBL" id="XBW05426.1"/>
    </source>
</evidence>
<dbReference type="InterPro" id="IPR000462">
    <property type="entry name" value="CDP-OH_P_trans"/>
</dbReference>
<evidence type="ECO:0000256" key="11">
    <source>
        <dbReference type="ARBA" id="ARBA00023264"/>
    </source>
</evidence>
<dbReference type="GO" id="GO:0016020">
    <property type="term" value="C:membrane"/>
    <property type="evidence" value="ECO:0007669"/>
    <property type="project" value="UniProtKB-SubCell"/>
</dbReference>
<comment type="subcellular location">
    <subcellularLocation>
        <location evidence="1">Membrane</location>
        <topology evidence="1">Multi-pass membrane protein</topology>
    </subcellularLocation>
</comment>
<keyword evidence="6 15" id="KW-0812">Transmembrane</keyword>
<keyword evidence="5 13" id="KW-0808">Transferase</keyword>
<comment type="similarity">
    <text evidence="3 13">Belongs to the CDP-alcohol phosphatidyltransferase class-I family.</text>
</comment>
<evidence type="ECO:0000256" key="10">
    <source>
        <dbReference type="ARBA" id="ARBA00023209"/>
    </source>
</evidence>
<dbReference type="GO" id="GO:0046474">
    <property type="term" value="P:glycerophospholipid biosynthetic process"/>
    <property type="evidence" value="ECO:0007669"/>
    <property type="project" value="TreeGrafter"/>
</dbReference>
<evidence type="ECO:0000256" key="9">
    <source>
        <dbReference type="ARBA" id="ARBA00023136"/>
    </source>
</evidence>
<reference evidence="16" key="1">
    <citation type="submission" date="2023-08" db="EMBL/GenBank/DDBJ databases">
        <title>The novel hydrolase IpcH responsible for the initial isoprocarb degradation step in Rhodococcus sp. D-6.</title>
        <authorList>
            <person name="Zhu Q."/>
        </authorList>
    </citation>
    <scope>NUCLEOTIDE SEQUENCE</scope>
    <source>
        <strain evidence="16">D-6</strain>
    </source>
</reference>
<organism evidence="16">
    <name type="scientific">Rhodococcus sp. D-6</name>
    <dbReference type="NCBI Taxonomy" id="1387842"/>
    <lineage>
        <taxon>Bacteria</taxon>
        <taxon>Bacillati</taxon>
        <taxon>Actinomycetota</taxon>
        <taxon>Actinomycetes</taxon>
        <taxon>Mycobacteriales</taxon>
        <taxon>Nocardiaceae</taxon>
        <taxon>Rhodococcus</taxon>
    </lineage>
</organism>
<accession>A0AAU7V160</accession>
<keyword evidence="7 15" id="KW-1133">Transmembrane helix</keyword>
<evidence type="ECO:0000256" key="8">
    <source>
        <dbReference type="ARBA" id="ARBA00023098"/>
    </source>
</evidence>
<keyword evidence="11" id="KW-1208">Phospholipid metabolism</keyword>
<evidence type="ECO:0000256" key="14">
    <source>
        <dbReference type="SAM" id="MobiDB-lite"/>
    </source>
</evidence>
<evidence type="ECO:0000256" key="2">
    <source>
        <dbReference type="ARBA" id="ARBA00005074"/>
    </source>
</evidence>
<keyword evidence="4" id="KW-0444">Lipid biosynthesis</keyword>